<dbReference type="Gene3D" id="3.30.530.20">
    <property type="match status" value="1"/>
</dbReference>
<comment type="caution">
    <text evidence="3">The sequence shown here is derived from an EMBL/GenBank/DDBJ whole genome shotgun (WGS) entry which is preliminary data.</text>
</comment>
<evidence type="ECO:0000313" key="3">
    <source>
        <dbReference type="EMBL" id="MFD1534331.1"/>
    </source>
</evidence>
<proteinExistence type="inferred from homology"/>
<dbReference type="Proteomes" id="UP001597145">
    <property type="component" value="Unassembled WGS sequence"/>
</dbReference>
<evidence type="ECO:0000313" key="4">
    <source>
        <dbReference type="Proteomes" id="UP001597145"/>
    </source>
</evidence>
<keyword evidence="4" id="KW-1185">Reference proteome</keyword>
<evidence type="ECO:0000256" key="1">
    <source>
        <dbReference type="ARBA" id="ARBA00006817"/>
    </source>
</evidence>
<dbReference type="SUPFAM" id="SSF55961">
    <property type="entry name" value="Bet v1-like"/>
    <property type="match status" value="1"/>
</dbReference>
<name>A0ABW4FWL4_9PSEU</name>
<feature type="domain" description="Activator of Hsp90 ATPase homologue 1/2-like C-terminal" evidence="2">
    <location>
        <begin position="16"/>
        <end position="144"/>
    </location>
</feature>
<organism evidence="3 4">
    <name type="scientific">Pseudonocardia aurantiaca</name>
    <dbReference type="NCBI Taxonomy" id="75290"/>
    <lineage>
        <taxon>Bacteria</taxon>
        <taxon>Bacillati</taxon>
        <taxon>Actinomycetota</taxon>
        <taxon>Actinomycetes</taxon>
        <taxon>Pseudonocardiales</taxon>
        <taxon>Pseudonocardiaceae</taxon>
        <taxon>Pseudonocardia</taxon>
    </lineage>
</organism>
<sequence length="160" mass="18335">MTEDRTVVHVDEFLPYPPARVWRALVDPDMLSAWFMPTDFAPRVGHRFTFRTQPIPATRFSGTVQCEVLDVRPEVLLCYTWADAGNPDGLASTVTWTLHPEGRGTRLFLEHRGFDPDDPIQQLSRTIMSGGWRSHVVRRLAEFLVEQDQDQDQESPASLR</sequence>
<dbReference type="EMBL" id="JBHUCP010000033">
    <property type="protein sequence ID" value="MFD1534331.1"/>
    <property type="molecule type" value="Genomic_DNA"/>
</dbReference>
<comment type="similarity">
    <text evidence="1">Belongs to the AHA1 family.</text>
</comment>
<reference evidence="4" key="1">
    <citation type="journal article" date="2019" name="Int. J. Syst. Evol. Microbiol.">
        <title>The Global Catalogue of Microorganisms (GCM) 10K type strain sequencing project: providing services to taxonomists for standard genome sequencing and annotation.</title>
        <authorList>
            <consortium name="The Broad Institute Genomics Platform"/>
            <consortium name="The Broad Institute Genome Sequencing Center for Infectious Disease"/>
            <person name="Wu L."/>
            <person name="Ma J."/>
        </authorList>
    </citation>
    <scope>NUCLEOTIDE SEQUENCE [LARGE SCALE GENOMIC DNA]</scope>
    <source>
        <strain evidence="4">JCM 12165</strain>
    </source>
</reference>
<dbReference type="Pfam" id="PF08327">
    <property type="entry name" value="AHSA1"/>
    <property type="match status" value="1"/>
</dbReference>
<dbReference type="RefSeq" id="WP_343984686.1">
    <property type="nucleotide sequence ID" value="NZ_BAAAJG010000025.1"/>
</dbReference>
<dbReference type="InterPro" id="IPR013538">
    <property type="entry name" value="ASHA1/2-like_C"/>
</dbReference>
<gene>
    <name evidence="3" type="ORF">ACFSCY_33430</name>
</gene>
<accession>A0ABW4FWL4</accession>
<dbReference type="CDD" id="cd07814">
    <property type="entry name" value="SRPBCC_CalC_Aha1-like"/>
    <property type="match status" value="1"/>
</dbReference>
<protein>
    <submittedName>
        <fullName evidence="3">SRPBCC domain-containing protein</fullName>
    </submittedName>
</protein>
<evidence type="ECO:0000259" key="2">
    <source>
        <dbReference type="Pfam" id="PF08327"/>
    </source>
</evidence>
<dbReference type="InterPro" id="IPR023393">
    <property type="entry name" value="START-like_dom_sf"/>
</dbReference>